<feature type="region of interest" description="Disordered" evidence="2">
    <location>
        <begin position="100"/>
        <end position="126"/>
    </location>
</feature>
<feature type="region of interest" description="Disordered" evidence="2">
    <location>
        <begin position="941"/>
        <end position="971"/>
    </location>
</feature>
<dbReference type="eggNOG" id="ENOG502QSCB">
    <property type="taxonomic scope" value="Eukaryota"/>
</dbReference>
<dbReference type="InterPro" id="IPR026173">
    <property type="entry name" value="SPAG17"/>
</dbReference>
<dbReference type="HOGENOM" id="CLU_241703_0_0_1"/>
<proteinExistence type="predicted"/>
<organism evidence="3 4">
    <name type="scientific">Strigamia maritima</name>
    <name type="common">European centipede</name>
    <name type="synonym">Geophilus maritimus</name>
    <dbReference type="NCBI Taxonomy" id="126957"/>
    <lineage>
        <taxon>Eukaryota</taxon>
        <taxon>Metazoa</taxon>
        <taxon>Ecdysozoa</taxon>
        <taxon>Arthropoda</taxon>
        <taxon>Myriapoda</taxon>
        <taxon>Chilopoda</taxon>
        <taxon>Pleurostigmophora</taxon>
        <taxon>Geophilomorpha</taxon>
        <taxon>Linotaeniidae</taxon>
        <taxon>Strigamia</taxon>
    </lineage>
</organism>
<feature type="coiled-coil region" evidence="1">
    <location>
        <begin position="1474"/>
        <end position="1501"/>
    </location>
</feature>
<feature type="compositionally biased region" description="Polar residues" evidence="2">
    <location>
        <begin position="941"/>
        <end position="954"/>
    </location>
</feature>
<dbReference type="EnsemblMetazoa" id="SMAR000013-RA">
    <property type="protein sequence ID" value="SMAR000013-PA"/>
    <property type="gene ID" value="SMAR000013"/>
</dbReference>
<sequence>MVIPTSGGENELVSWLLGEIKNGNRLRFKAITYHETISMVENGVASVKSKSHLSNVPFTEVLATAKSNLLETGELSTELIAKLIKFQILIWKSETVKETSSSTPKSDRIKSPKASTSSGMEPSRLNRLKYRAGEGPPVEVISDEPFCGPSLYVLLFGFHDANLISALEAVNLPLDTMIKVQLTWEKSADQETSIEDFKPFQLPGMVEAETSLNETLHQFWKKLKHVFVNAEPTSQLHDVIFQDLQILGLDVPSIMCSADIQNSFRASLFTNLAKLMYKIQDLKRQYLNWLDHINFVHVPSFEDQLEEFSQKIRCELGLTSEEKILAQAQLLLPDTQHYASLLDNLPNECVSVPIVLHCMIEQVVETVKHESRPLSELMIKEERETLSTRLEKIFDKCMSNVSPPMQYLPPVNTYSPLLIYYGDEIRIRMHHVSGRSFDLEAISNALVKTHPILKAVMELPKISNQQRSAQLARYQNLLSLFRSEVMTVAEIDWVLKLLTFESMALQTSDMHGNINKEFQAPIPWDDPFTLNSPEVSEDRNFPIVNNFTKGGTTICCASDSKCRLFSYTSLKLCNDSKDLIQCECMMRKREMRSSCSKSSKFSNKSIITNSRCYQCSKGCPSVSANASIASLQFTFLRNLQDYNYIEFYPRDVLQQVLTEALNVHHCVDIVYHKREPCHLLVLHNPYNTQKHCCMLWNTIINTNVYMRNFQLHVLALISDWIRKQEALYENYRQDSSGKRSTGDSFREVDTTSDFSLAKLMGDPEWVPQSIVNSLKRQHHVGEGSSTPDGLMSFDQAEFLKLKLKLKDTNEEKSKNKTESEWKRPRNESMFSIEAFRRYSRVADPTKEEDELFQGYEVGNLILHISGSTNYLYPGCRSQICVEKYVYVEGRQRVKITVYDQGNYIYVHAPIVERGARWPDNIEVVLSDGISVHAKRELPEGQLSQHSGTFDSSCARSEDSNESEKSDGSMASRSLLQGVDETSTFSSDQSSEIEAPLCLTFSLPNNLIVQIKADSENDTFLVRQFFGCVELCDEMCRTVTINGNVIRTLRKNRTEILQPDGSVLKTDWSLFTEESVSNQDTHSSRESVVSFKDDTTLVSSVSRVSLFIEERDVGEELDIGTTATGPPWTVLTPTGRQFDVQTGVWTLMERDYLLAYRAIDPGTKEEYQAREDGLHIVHKLNRHYIAHHYEGTRITTYFKQGQGEQVDTIRVEKPPFVAVTTNPELGTFNVQLSQNFSLLVNPNGTCVIHEKNGTQFAYHTDGSLLFTPDCRHCENSAKGLPFTTFVVYPYKETMFESYDHMGRHFSVKSNGVITVAGAAAEASSEENDPLNRRYFIAYPDGSGSELVDEKRMEEILNMSVENPLCQIDSNTLPNNTSVDGIQIFSPIAKTYLDTWRTNYEMDSIVPSGLTSKDLQPILPFGDRGGRHTFGRGVGNGLHVKPVGNPNPATARCFDPPQVWQLRNFLKFRKMTPELREVFQTRITELNKEIRQLEEQKQRAHAVDFRANTEQQLSASLLSLAKATGLPRNKSGKGIKSNPAGAEKTSTKTKAQFKNKMSKVGCLYGLCSEIRLNHNRLLIYRTTDCLPPFFKCQLGREALLRIKEKPATNIRTKHLVVEEKTPPLLKGAPLRKPNTPQSTKKRDIYKRDGAKVPPLAMPGWAVSIQGVSPKRGRPNI</sequence>
<evidence type="ECO:0000256" key="1">
    <source>
        <dbReference type="SAM" id="Coils"/>
    </source>
</evidence>
<protein>
    <submittedName>
        <fullName evidence="3">Uncharacterized protein</fullName>
    </submittedName>
</protein>
<accession>T1IGR5</accession>
<dbReference type="GO" id="GO:0003351">
    <property type="term" value="P:epithelial cilium movement involved in extracellular fluid movement"/>
    <property type="evidence" value="ECO:0007669"/>
    <property type="project" value="TreeGrafter"/>
</dbReference>
<evidence type="ECO:0000313" key="4">
    <source>
        <dbReference type="Proteomes" id="UP000014500"/>
    </source>
</evidence>
<dbReference type="GO" id="GO:1990716">
    <property type="term" value="C:axonemal central apparatus"/>
    <property type="evidence" value="ECO:0007669"/>
    <property type="project" value="TreeGrafter"/>
</dbReference>
<evidence type="ECO:0000256" key="2">
    <source>
        <dbReference type="SAM" id="MobiDB-lite"/>
    </source>
</evidence>
<dbReference type="EMBL" id="AFFK01012690">
    <property type="status" value="NOT_ANNOTATED_CDS"/>
    <property type="molecule type" value="Genomic_DNA"/>
</dbReference>
<dbReference type="GO" id="GO:0005576">
    <property type="term" value="C:extracellular region"/>
    <property type="evidence" value="ECO:0007669"/>
    <property type="project" value="GOC"/>
</dbReference>
<dbReference type="PhylomeDB" id="T1IGR5"/>
<dbReference type="PANTHER" id="PTHR21963:SF1">
    <property type="entry name" value="SPERM-ASSOCIATED ANTIGEN 17"/>
    <property type="match status" value="1"/>
</dbReference>
<reference evidence="3" key="2">
    <citation type="submission" date="2015-02" db="UniProtKB">
        <authorList>
            <consortium name="EnsemblMetazoa"/>
        </authorList>
    </citation>
    <scope>IDENTIFICATION</scope>
</reference>
<dbReference type="STRING" id="126957.T1IGR5"/>
<dbReference type="Proteomes" id="UP000014500">
    <property type="component" value="Unassembled WGS sequence"/>
</dbReference>
<evidence type="ECO:0000313" key="3">
    <source>
        <dbReference type="EnsemblMetazoa" id="SMAR000013-PA"/>
    </source>
</evidence>
<dbReference type="OMA" id="TILRPYK"/>
<name>T1IGR5_STRMM</name>
<feature type="compositionally biased region" description="Basic and acidic residues" evidence="2">
    <location>
        <begin position="955"/>
        <end position="966"/>
    </location>
</feature>
<reference evidence="4" key="1">
    <citation type="submission" date="2011-05" db="EMBL/GenBank/DDBJ databases">
        <authorList>
            <person name="Richards S.R."/>
            <person name="Qu J."/>
            <person name="Jiang H."/>
            <person name="Jhangiani S.N."/>
            <person name="Agravi P."/>
            <person name="Goodspeed R."/>
            <person name="Gross S."/>
            <person name="Mandapat C."/>
            <person name="Jackson L."/>
            <person name="Mathew T."/>
            <person name="Pu L."/>
            <person name="Thornton R."/>
            <person name="Saada N."/>
            <person name="Wilczek-Boney K.B."/>
            <person name="Lee S."/>
            <person name="Kovar C."/>
            <person name="Wu Y."/>
            <person name="Scherer S.E."/>
            <person name="Worley K.C."/>
            <person name="Muzny D.M."/>
            <person name="Gibbs R."/>
        </authorList>
    </citation>
    <scope>NUCLEOTIDE SEQUENCE</scope>
    <source>
        <strain evidence="4">Brora</strain>
    </source>
</reference>
<feature type="region of interest" description="Disordered" evidence="2">
    <location>
        <begin position="1622"/>
        <end position="1642"/>
    </location>
</feature>
<dbReference type="GO" id="GO:1904158">
    <property type="term" value="P:axonemal central apparatus assembly"/>
    <property type="evidence" value="ECO:0007669"/>
    <property type="project" value="TreeGrafter"/>
</dbReference>
<dbReference type="PANTHER" id="PTHR21963">
    <property type="entry name" value="PF6"/>
    <property type="match status" value="1"/>
</dbReference>
<keyword evidence="1" id="KW-0175">Coiled coil</keyword>
<keyword evidence="4" id="KW-1185">Reference proteome</keyword>
<feature type="region of interest" description="Disordered" evidence="2">
    <location>
        <begin position="1526"/>
        <end position="1545"/>
    </location>
</feature>